<dbReference type="SUPFAM" id="SSF50998">
    <property type="entry name" value="Quinoprotein alcohol dehydrogenase-like"/>
    <property type="match status" value="1"/>
</dbReference>
<dbReference type="InterPro" id="IPR011047">
    <property type="entry name" value="Quinoprotein_ADH-like_sf"/>
</dbReference>
<reference evidence="1" key="1">
    <citation type="submission" date="2020-05" db="EMBL/GenBank/DDBJ databases">
        <title>Chitinophaga laudate sp. nov., isolated from a tropical peat swamp.</title>
        <authorList>
            <person name="Goh C.B.S."/>
            <person name="Lee M.S."/>
            <person name="Parimannan S."/>
            <person name="Pasbakhsh P."/>
            <person name="Yule C.M."/>
            <person name="Rajandas H."/>
            <person name="Loke S."/>
            <person name="Croft L."/>
            <person name="Tan J.B.L."/>
        </authorList>
    </citation>
    <scope>NUCLEOTIDE SEQUENCE</scope>
    <source>
        <strain evidence="1">Mgbs1</strain>
    </source>
</reference>
<dbReference type="Gene3D" id="2.130.10.10">
    <property type="entry name" value="YVTN repeat-like/Quinoprotein amine dehydrogenase"/>
    <property type="match status" value="1"/>
</dbReference>
<organism evidence="1 2">
    <name type="scientific">Chitinophaga solisilvae</name>
    <dbReference type="NCBI Taxonomy" id="1233460"/>
    <lineage>
        <taxon>Bacteria</taxon>
        <taxon>Pseudomonadati</taxon>
        <taxon>Bacteroidota</taxon>
        <taxon>Chitinophagia</taxon>
        <taxon>Chitinophagales</taxon>
        <taxon>Chitinophagaceae</taxon>
        <taxon>Chitinophaga</taxon>
    </lineage>
</organism>
<comment type="caution">
    <text evidence="1">The sequence shown here is derived from an EMBL/GenBank/DDBJ whole genome shotgun (WGS) entry which is preliminary data.</text>
</comment>
<sequence>MNLSNKWQHITSIFTHEQRLYVTVNDLLQTLDGSGFSMVLEAPVIAVRSMLNGIYYQTIDDTILRKLGASQEFSVPGCTVGLTAVLPADNRMLATAAKGMNRHESWWLSPELQPQGTSKRFYNRALPGGLFFFSGRTLNCYDENELPRWEHTPENLHVTGIFKPGKGIDSYADLLFIATDSAEMIALRLDDGQPVWRKQEAGGKFTRYENNIYSLFHHLEETDASTGETLRTTSLEYLDKQYKFYPSNEMMIYDDYILLQGTSEAMVAVLDRSTFELKDIIRTDEMIPYGKTNLIRLDNRIYLLDYAGTLYEFEL</sequence>
<evidence type="ECO:0000313" key="2">
    <source>
        <dbReference type="Proteomes" id="UP000281028"/>
    </source>
</evidence>
<dbReference type="EMBL" id="RIAR02000001">
    <property type="protein sequence ID" value="NSL85535.1"/>
    <property type="molecule type" value="Genomic_DNA"/>
</dbReference>
<dbReference type="Proteomes" id="UP000281028">
    <property type="component" value="Unassembled WGS sequence"/>
</dbReference>
<keyword evidence="2" id="KW-1185">Reference proteome</keyword>
<name>A0A3S1D0T0_9BACT</name>
<proteinExistence type="predicted"/>
<dbReference type="AlphaFoldDB" id="A0A3S1D0T0"/>
<evidence type="ECO:0000313" key="1">
    <source>
        <dbReference type="EMBL" id="NSL85535.1"/>
    </source>
</evidence>
<gene>
    <name evidence="1" type="ORF">ECE50_001745</name>
</gene>
<dbReference type="InterPro" id="IPR015943">
    <property type="entry name" value="WD40/YVTN_repeat-like_dom_sf"/>
</dbReference>
<accession>A0A3S1D0T0</accession>
<protein>
    <submittedName>
        <fullName evidence="1">Uncharacterized protein</fullName>
    </submittedName>
</protein>